<protein>
    <submittedName>
        <fullName evidence="1">Uncharacterized protein</fullName>
    </submittedName>
</protein>
<name>A0A2Z5YJ30_MYCMR</name>
<proteinExistence type="predicted"/>
<dbReference type="AlphaFoldDB" id="A0A2Z5YJ30"/>
<evidence type="ECO:0000313" key="1">
    <source>
        <dbReference type="EMBL" id="RFZ41371.1"/>
    </source>
</evidence>
<dbReference type="RefSeq" id="WP_103653788.1">
    <property type="nucleotide sequence ID" value="NZ_CAXLAS010000025.1"/>
</dbReference>
<gene>
    <name evidence="1" type="ORF">DAVIS_02640</name>
</gene>
<dbReference type="Proteomes" id="UP000257451">
    <property type="component" value="Unassembled WGS sequence"/>
</dbReference>
<dbReference type="EMBL" id="PEDF01000080">
    <property type="protein sequence ID" value="RFZ41371.1"/>
    <property type="molecule type" value="Genomic_DNA"/>
</dbReference>
<evidence type="ECO:0000313" key="2">
    <source>
        <dbReference type="Proteomes" id="UP000257451"/>
    </source>
</evidence>
<comment type="caution">
    <text evidence="1">The sequence shown here is derived from an EMBL/GenBank/DDBJ whole genome shotgun (WGS) entry which is preliminary data.</text>
</comment>
<reference evidence="1 2" key="1">
    <citation type="journal article" date="2018" name="Sci. Rep.">
        <title>Extensive genomic diversity among Mycobacterium marinum strains revealed by whole genome sequencing.</title>
        <authorList>
            <person name="Das S."/>
            <person name="Pettersson B.M."/>
            <person name="Behra P.R."/>
            <person name="Mallick A."/>
            <person name="Cheramie M."/>
            <person name="Ramesh M."/>
            <person name="Shirreff L."/>
            <person name="DuCote T."/>
            <person name="Dasgupta S."/>
            <person name="Ennis D.G."/>
            <person name="Kirsebom L.A."/>
        </authorList>
    </citation>
    <scope>NUCLEOTIDE SEQUENCE [LARGE SCALE GENOMIC DNA]</scope>
    <source>
        <strain evidence="1 2">Davis1</strain>
    </source>
</reference>
<organism evidence="1 2">
    <name type="scientific">Mycobacterium marinum</name>
    <dbReference type="NCBI Taxonomy" id="1781"/>
    <lineage>
        <taxon>Bacteria</taxon>
        <taxon>Bacillati</taxon>
        <taxon>Actinomycetota</taxon>
        <taxon>Actinomycetes</taxon>
        <taxon>Mycobacteriales</taxon>
        <taxon>Mycobacteriaceae</taxon>
        <taxon>Mycobacterium</taxon>
        <taxon>Mycobacterium ulcerans group</taxon>
    </lineage>
</organism>
<sequence length="65" mass="7319">MTESHFPGWHYAEAERLLAQVGEMDPGLRVTQTFIARAQAHATLAQCRNLFPIGARYVDVTGDRF</sequence>
<accession>A0A2Z5YJ30</accession>